<dbReference type="Gene3D" id="2.60.34.10">
    <property type="entry name" value="Substrate Binding Domain Of DNAk, Chain A, domain 1"/>
    <property type="match status" value="1"/>
</dbReference>
<accession>A0A8E6B2Q1</accession>
<proteinExistence type="inferred from homology"/>
<evidence type="ECO:0000256" key="4">
    <source>
        <dbReference type="ARBA" id="ARBA00023186"/>
    </source>
</evidence>
<dbReference type="GO" id="GO:0140662">
    <property type="term" value="F:ATP-dependent protein folding chaperone"/>
    <property type="evidence" value="ECO:0007669"/>
    <property type="project" value="InterPro"/>
</dbReference>
<dbReference type="Gene3D" id="3.30.420.40">
    <property type="match status" value="2"/>
</dbReference>
<reference evidence="6" key="1">
    <citation type="submission" date="2021-05" db="EMBL/GenBank/DDBJ databases">
        <title>Complete genome sequence of the cellulolytic planctomycete Telmatocola sphagniphila SP2T and characterization of the first cellulase from planctomycetes.</title>
        <authorList>
            <person name="Rakitin A.L."/>
            <person name="Beletsky A.V."/>
            <person name="Naumoff D.G."/>
            <person name="Kulichevskaya I.S."/>
            <person name="Mardanov A.V."/>
            <person name="Ravin N.V."/>
            <person name="Dedysh S.N."/>
        </authorList>
    </citation>
    <scope>NUCLEOTIDE SEQUENCE</scope>
    <source>
        <strain evidence="6">SP2T</strain>
    </source>
</reference>
<dbReference type="PANTHER" id="PTHR19375">
    <property type="entry name" value="HEAT SHOCK PROTEIN 70KDA"/>
    <property type="match status" value="1"/>
</dbReference>
<dbReference type="InterPro" id="IPR043129">
    <property type="entry name" value="ATPase_NBD"/>
</dbReference>
<protein>
    <submittedName>
        <fullName evidence="6">Molecular chaperone HscC</fullName>
    </submittedName>
</protein>
<evidence type="ECO:0000313" key="7">
    <source>
        <dbReference type="Proteomes" id="UP000676194"/>
    </source>
</evidence>
<dbReference type="KEGG" id="tsph:KIH39_18470"/>
<keyword evidence="7" id="KW-1185">Reference proteome</keyword>
<dbReference type="PROSITE" id="PS01036">
    <property type="entry name" value="HSP70_3"/>
    <property type="match status" value="1"/>
</dbReference>
<sequence>MDTIIGIDLGTTNSAVAIMTPEGAKLIPNSLGQNLTPSVVALDEKERVLVGSAAKEYQVLHSERSASLFKRYMGTEWTTKISKRTFTPEELSSLILAALKRDAENYLGHPVTKAVITVPAYFNDRQRKATIAAGQIAGLEVQRILNEPTAAAIAYGLHESQQNKTILIYDLGGGTFDVSIVEFFEGALEVKASSGENFLGGEDFTRAIAAMILDREGVSFERAEIDTPKRVSRLIQLCEVAKRKLSQQETVSVQVPNRQGIITEDTPTFEINRSLLEDRIKSLLARTELPVRRVLNDTRLPKEKLDEVILVGGATRMPMVRDRVKQMLGREPQIRLNPDEVVAMGAAVQAGLFSRSAALDDLVVTDVAPFTLGIETVKKLGGSYTDGYFAPIIERNTTIPVSRVESFSTVEPNQTMITVKVYQGDSRKTDQNLLLGKFDVMGIPQGPPGQQVDIRFTYDLNGVLEVEATIAKTGKKKNFVITSGAKQMSAAQIEAALKAMATLKIHPRENEVNRYVLLRAERLYAELSRELRERLAVLMDTFEAAMNHQDPVLIESTRQELQQFLSAFDPSEKAEEDGP</sequence>
<evidence type="ECO:0000256" key="1">
    <source>
        <dbReference type="ARBA" id="ARBA00007381"/>
    </source>
</evidence>
<evidence type="ECO:0000256" key="5">
    <source>
        <dbReference type="RuleBase" id="RU003322"/>
    </source>
</evidence>
<dbReference type="PROSITE" id="PS00297">
    <property type="entry name" value="HSP70_1"/>
    <property type="match status" value="1"/>
</dbReference>
<dbReference type="SUPFAM" id="SSF53067">
    <property type="entry name" value="Actin-like ATPase domain"/>
    <property type="match status" value="2"/>
</dbReference>
<dbReference type="InterPro" id="IPR029047">
    <property type="entry name" value="HSP70_peptide-bd_sf"/>
</dbReference>
<dbReference type="InterPro" id="IPR013126">
    <property type="entry name" value="Hsp_70_fam"/>
</dbReference>
<keyword evidence="2 5" id="KW-0547">Nucleotide-binding</keyword>
<dbReference type="FunFam" id="3.30.420.40:FF:000071">
    <property type="entry name" value="Molecular chaperone DnaK"/>
    <property type="match status" value="1"/>
</dbReference>
<keyword evidence="3 5" id="KW-0067">ATP-binding</keyword>
<dbReference type="EMBL" id="CP074694">
    <property type="protein sequence ID" value="QVL30823.1"/>
    <property type="molecule type" value="Genomic_DNA"/>
</dbReference>
<evidence type="ECO:0000256" key="2">
    <source>
        <dbReference type="ARBA" id="ARBA00022741"/>
    </source>
</evidence>
<dbReference type="RefSeq" id="WP_213494705.1">
    <property type="nucleotide sequence ID" value="NZ_CP074694.1"/>
</dbReference>
<dbReference type="InterPro" id="IPR018181">
    <property type="entry name" value="Heat_shock_70_CS"/>
</dbReference>
<dbReference type="PROSITE" id="PS00329">
    <property type="entry name" value="HSP70_2"/>
    <property type="match status" value="1"/>
</dbReference>
<dbReference type="Pfam" id="PF00012">
    <property type="entry name" value="HSP70"/>
    <property type="match status" value="1"/>
</dbReference>
<evidence type="ECO:0000256" key="3">
    <source>
        <dbReference type="ARBA" id="ARBA00022840"/>
    </source>
</evidence>
<name>A0A8E6B2Q1_9BACT</name>
<keyword evidence="4" id="KW-0143">Chaperone</keyword>
<comment type="similarity">
    <text evidence="1 5">Belongs to the heat shock protein 70 family.</text>
</comment>
<dbReference type="GO" id="GO:0005524">
    <property type="term" value="F:ATP binding"/>
    <property type="evidence" value="ECO:0007669"/>
    <property type="project" value="UniProtKB-KW"/>
</dbReference>
<gene>
    <name evidence="6" type="ORF">KIH39_18470</name>
</gene>
<evidence type="ECO:0000313" key="6">
    <source>
        <dbReference type="EMBL" id="QVL30823.1"/>
    </source>
</evidence>
<dbReference type="Proteomes" id="UP000676194">
    <property type="component" value="Chromosome"/>
</dbReference>
<dbReference type="AlphaFoldDB" id="A0A8E6B2Q1"/>
<organism evidence="6 7">
    <name type="scientific">Telmatocola sphagniphila</name>
    <dbReference type="NCBI Taxonomy" id="1123043"/>
    <lineage>
        <taxon>Bacteria</taxon>
        <taxon>Pseudomonadati</taxon>
        <taxon>Planctomycetota</taxon>
        <taxon>Planctomycetia</taxon>
        <taxon>Gemmatales</taxon>
        <taxon>Gemmataceae</taxon>
    </lineage>
</organism>
<dbReference type="Gene3D" id="3.90.640.10">
    <property type="entry name" value="Actin, Chain A, domain 4"/>
    <property type="match status" value="1"/>
</dbReference>
<dbReference type="SUPFAM" id="SSF100920">
    <property type="entry name" value="Heat shock protein 70kD (HSP70), peptide-binding domain"/>
    <property type="match status" value="1"/>
</dbReference>
<dbReference type="PRINTS" id="PR00301">
    <property type="entry name" value="HEATSHOCK70"/>
</dbReference>